<evidence type="ECO:0000259" key="1">
    <source>
        <dbReference type="Pfam" id="PF11738"/>
    </source>
</evidence>
<dbReference type="InterPro" id="IPR025303">
    <property type="entry name" value="PdaC"/>
</dbReference>
<reference evidence="3" key="1">
    <citation type="submission" date="2024-07" db="EMBL/GenBank/DDBJ databases">
        <title>Identification and characteristics of an arsenic-resistant bacterial isolate, which belongs to a novel species.</title>
        <authorList>
            <person name="Juszczyk A."/>
            <person name="Kowalczyk A."/>
            <person name="Was K."/>
            <person name="Kosowicz W."/>
            <person name="Budzyn A."/>
            <person name="Latowski D."/>
        </authorList>
    </citation>
    <scope>NUCLEOTIDE SEQUENCE</scope>
    <source>
        <strain evidence="3">As8PL</strain>
    </source>
</reference>
<feature type="domain" description="DUF3298" evidence="1">
    <location>
        <begin position="113"/>
        <end position="183"/>
    </location>
</feature>
<evidence type="ECO:0000259" key="2">
    <source>
        <dbReference type="Pfam" id="PF13739"/>
    </source>
</evidence>
<evidence type="ECO:0000313" key="3">
    <source>
        <dbReference type="EMBL" id="XDI38297.1"/>
    </source>
</evidence>
<dbReference type="Gene3D" id="3.90.640.20">
    <property type="entry name" value="Heat-shock cognate protein, ATPase"/>
    <property type="match status" value="1"/>
</dbReference>
<sequence>MNISILPVDIVTRHLIKPRLDVYYPQLVGLVDHKVERKLNERIYQQVETMIKKQGFYENPETEITGGYEIKTNERNIVSLTNSHYSYSGGAHGLTILRSLTMNVQTGKVYRLKELFNRGAPYVERVNNIIREQIKKRDLPLLSPFQGIAPNQYFYLADKALVIYFQLYDLVPYAFGIPYFVISVYEIQDIIDEDGPLGQMIY</sequence>
<accession>A0AB39BWR1</accession>
<gene>
    <name evidence="3" type="ORF">AB3N04_08230</name>
</gene>
<dbReference type="InterPro" id="IPR021729">
    <property type="entry name" value="DUF3298"/>
</dbReference>
<name>A0AB39BWR1_9BACI</name>
<feature type="domain" description="Deacetylase PdaC" evidence="2">
    <location>
        <begin position="20"/>
        <end position="95"/>
    </location>
</feature>
<dbReference type="Gene3D" id="3.30.565.40">
    <property type="entry name" value="Fervidobacterium nodosum Rt17-B1 like"/>
    <property type="match status" value="1"/>
</dbReference>
<proteinExistence type="predicted"/>
<organism evidence="3">
    <name type="scientific">Alkalihalophilus sp. As8PL</name>
    <dbReference type="NCBI Taxonomy" id="3237103"/>
    <lineage>
        <taxon>Bacteria</taxon>
        <taxon>Bacillati</taxon>
        <taxon>Bacillota</taxon>
        <taxon>Bacilli</taxon>
        <taxon>Bacillales</taxon>
        <taxon>Bacillaceae</taxon>
        <taxon>Alkalihalophilus</taxon>
    </lineage>
</organism>
<dbReference type="EMBL" id="CP162551">
    <property type="protein sequence ID" value="XDI38297.1"/>
    <property type="molecule type" value="Genomic_DNA"/>
</dbReference>
<dbReference type="RefSeq" id="WP_368505606.1">
    <property type="nucleotide sequence ID" value="NZ_CP162551.1"/>
</dbReference>
<dbReference type="InterPro" id="IPR037126">
    <property type="entry name" value="PdaC/RsiV-like_sf"/>
</dbReference>
<dbReference type="AlphaFoldDB" id="A0AB39BWR1"/>
<protein>
    <submittedName>
        <fullName evidence="3">DUF3298 and DUF4163 domain-containing protein</fullName>
    </submittedName>
</protein>
<dbReference type="Pfam" id="PF11738">
    <property type="entry name" value="DUF3298"/>
    <property type="match status" value="1"/>
</dbReference>
<dbReference type="Pfam" id="PF13739">
    <property type="entry name" value="PdaC"/>
    <property type="match status" value="1"/>
</dbReference>